<dbReference type="InterPro" id="IPR036179">
    <property type="entry name" value="Ig-like_dom_sf"/>
</dbReference>
<dbReference type="InterPro" id="IPR013783">
    <property type="entry name" value="Ig-like_fold"/>
</dbReference>
<dbReference type="Proteomes" id="UP000694941">
    <property type="component" value="Unplaced"/>
</dbReference>
<evidence type="ECO:0000313" key="4">
    <source>
        <dbReference type="RefSeq" id="XP_022255644.1"/>
    </source>
</evidence>
<evidence type="ECO:0000259" key="2">
    <source>
        <dbReference type="PROSITE" id="PS50835"/>
    </source>
</evidence>
<sequence length="266" mass="28745">FSSALPKGGPKIQGTKAQYSPGDEVNVTCTAAPSKPVAIIKWYINDEEAPENSVETLVTKRHPDGLQSSKSALHFGVLPSHLKNNALKLRCTAIISQAYSMRSKEIIIGNTVRPSGLYTAVDGPTISGGLPKYQVGDLVDVRCTSSKSQSPAKLAWFINDKMASPDLTVNQPPVDDKMGLKASVLGLKFTVQAEHFHKGEMRLKCTATLSKVINTSSEETVIGASHLSSGLHILENSEKVHDNGSKSFTVSWISLVSTYFVIIFLF</sequence>
<name>A0ABM1TID8_LIMPO</name>
<dbReference type="PROSITE" id="PS50835">
    <property type="entry name" value="IG_LIKE"/>
    <property type="match status" value="1"/>
</dbReference>
<proteinExistence type="predicted"/>
<evidence type="ECO:0000256" key="1">
    <source>
        <dbReference type="ARBA" id="ARBA00023157"/>
    </source>
</evidence>
<feature type="non-terminal residue" evidence="4">
    <location>
        <position position="1"/>
    </location>
</feature>
<evidence type="ECO:0000313" key="3">
    <source>
        <dbReference type="Proteomes" id="UP000694941"/>
    </source>
</evidence>
<dbReference type="Pfam" id="PF08205">
    <property type="entry name" value="C2-set_2"/>
    <property type="match status" value="1"/>
</dbReference>
<dbReference type="PANTHER" id="PTHR21261:SF15">
    <property type="entry name" value="BEATEN PATH IIIA, ISOFORM D-RELATED"/>
    <property type="match status" value="1"/>
</dbReference>
<keyword evidence="3" id="KW-1185">Reference proteome</keyword>
<dbReference type="SUPFAM" id="SSF48726">
    <property type="entry name" value="Immunoglobulin"/>
    <property type="match status" value="1"/>
</dbReference>
<dbReference type="GeneID" id="106471324"/>
<protein>
    <submittedName>
        <fullName evidence="4">Uncharacterized protein LOC106471324</fullName>
    </submittedName>
</protein>
<dbReference type="Gene3D" id="2.60.40.10">
    <property type="entry name" value="Immunoglobulins"/>
    <property type="match status" value="1"/>
</dbReference>
<dbReference type="RefSeq" id="XP_022255644.1">
    <property type="nucleotide sequence ID" value="XM_022399936.1"/>
</dbReference>
<dbReference type="InterPro" id="IPR007110">
    <property type="entry name" value="Ig-like_dom"/>
</dbReference>
<dbReference type="PANTHER" id="PTHR21261">
    <property type="entry name" value="BEAT PROTEIN"/>
    <property type="match status" value="1"/>
</dbReference>
<accession>A0ABM1TID8</accession>
<gene>
    <name evidence="4" type="primary">LOC106471324</name>
</gene>
<reference evidence="4" key="1">
    <citation type="submission" date="2025-08" db="UniProtKB">
        <authorList>
            <consortium name="RefSeq"/>
        </authorList>
    </citation>
    <scope>IDENTIFICATION</scope>
    <source>
        <tissue evidence="4">Muscle</tissue>
    </source>
</reference>
<dbReference type="InterPro" id="IPR013162">
    <property type="entry name" value="CD80_C2-set"/>
</dbReference>
<keyword evidence="1" id="KW-1015">Disulfide bond</keyword>
<organism evidence="3 4">
    <name type="scientific">Limulus polyphemus</name>
    <name type="common">Atlantic horseshoe crab</name>
    <dbReference type="NCBI Taxonomy" id="6850"/>
    <lineage>
        <taxon>Eukaryota</taxon>
        <taxon>Metazoa</taxon>
        <taxon>Ecdysozoa</taxon>
        <taxon>Arthropoda</taxon>
        <taxon>Chelicerata</taxon>
        <taxon>Merostomata</taxon>
        <taxon>Xiphosura</taxon>
        <taxon>Limulidae</taxon>
        <taxon>Limulus</taxon>
    </lineage>
</organism>
<feature type="domain" description="Ig-like" evidence="2">
    <location>
        <begin position="10"/>
        <end position="107"/>
    </location>
</feature>